<protein>
    <submittedName>
        <fullName evidence="2">Uncharacterized protein</fullName>
    </submittedName>
</protein>
<dbReference type="InterPro" id="IPR044693">
    <property type="entry name" value="SGO_plant"/>
</dbReference>
<accession>A0AAD9ZJ99</accession>
<evidence type="ECO:0000256" key="1">
    <source>
        <dbReference type="SAM" id="MobiDB-lite"/>
    </source>
</evidence>
<dbReference type="Proteomes" id="UP001281410">
    <property type="component" value="Unassembled WGS sequence"/>
</dbReference>
<evidence type="ECO:0000313" key="3">
    <source>
        <dbReference type="Proteomes" id="UP001281410"/>
    </source>
</evidence>
<dbReference type="PANTHER" id="PTHR34373:SF9">
    <property type="entry name" value="SHUGOSHIN 2"/>
    <property type="match status" value="1"/>
</dbReference>
<dbReference type="GO" id="GO:0000775">
    <property type="term" value="C:chromosome, centromeric region"/>
    <property type="evidence" value="ECO:0007669"/>
    <property type="project" value="InterPro"/>
</dbReference>
<dbReference type="GO" id="GO:0034090">
    <property type="term" value="P:maintenance of meiotic sister chromatid cohesion"/>
    <property type="evidence" value="ECO:0007669"/>
    <property type="project" value="InterPro"/>
</dbReference>
<dbReference type="GO" id="GO:0045144">
    <property type="term" value="P:meiotic sister chromatid segregation"/>
    <property type="evidence" value="ECO:0007669"/>
    <property type="project" value="InterPro"/>
</dbReference>
<name>A0AAD9ZJ99_9ROSI</name>
<organism evidence="2 3">
    <name type="scientific">Dipteronia sinensis</name>
    <dbReference type="NCBI Taxonomy" id="43782"/>
    <lineage>
        <taxon>Eukaryota</taxon>
        <taxon>Viridiplantae</taxon>
        <taxon>Streptophyta</taxon>
        <taxon>Embryophyta</taxon>
        <taxon>Tracheophyta</taxon>
        <taxon>Spermatophyta</taxon>
        <taxon>Magnoliopsida</taxon>
        <taxon>eudicotyledons</taxon>
        <taxon>Gunneridae</taxon>
        <taxon>Pentapetalae</taxon>
        <taxon>rosids</taxon>
        <taxon>malvids</taxon>
        <taxon>Sapindales</taxon>
        <taxon>Sapindaceae</taxon>
        <taxon>Hippocastanoideae</taxon>
        <taxon>Acereae</taxon>
        <taxon>Dipteronia</taxon>
    </lineage>
</organism>
<comment type="caution">
    <text evidence="2">The sequence shown here is derived from an EMBL/GenBank/DDBJ whole genome shotgun (WGS) entry which is preliminary data.</text>
</comment>
<gene>
    <name evidence="2" type="ORF">Dsin_000119</name>
</gene>
<dbReference type="AlphaFoldDB" id="A0AAD9ZJ99"/>
<dbReference type="PANTHER" id="PTHR34373">
    <property type="entry name" value="SHUGOSHIN 2"/>
    <property type="match status" value="1"/>
</dbReference>
<sequence>MNDESDNQMDNSKIWQCQLRTKWQDLQKQNSQLAQRYRNSWKRNNSISEVSIFRHEEPQPQLSMDSVEVYDAKFPVSRTLSDLSVGKDDAAKDEDEDEGRRKRLSSGRPLRQAVAKLKSYKEMPLNFKMWRSE</sequence>
<feature type="region of interest" description="Disordered" evidence="1">
    <location>
        <begin position="81"/>
        <end position="110"/>
    </location>
</feature>
<proteinExistence type="predicted"/>
<keyword evidence="3" id="KW-1185">Reference proteome</keyword>
<evidence type="ECO:0000313" key="2">
    <source>
        <dbReference type="EMBL" id="KAK3179233.1"/>
    </source>
</evidence>
<reference evidence="2" key="1">
    <citation type="journal article" date="2023" name="Plant J.">
        <title>Genome sequences and population genomics provide insights into the demographic history, inbreeding, and mutation load of two 'living fossil' tree species of Dipteronia.</title>
        <authorList>
            <person name="Feng Y."/>
            <person name="Comes H.P."/>
            <person name="Chen J."/>
            <person name="Zhu S."/>
            <person name="Lu R."/>
            <person name="Zhang X."/>
            <person name="Li P."/>
            <person name="Qiu J."/>
            <person name="Olsen K.M."/>
            <person name="Qiu Y."/>
        </authorList>
    </citation>
    <scope>NUCLEOTIDE SEQUENCE</scope>
    <source>
        <strain evidence="2">NBL</strain>
    </source>
</reference>
<dbReference type="EMBL" id="JANJYJ010000253">
    <property type="protein sequence ID" value="KAK3179233.1"/>
    <property type="molecule type" value="Genomic_DNA"/>
</dbReference>